<evidence type="ECO:0000259" key="4">
    <source>
        <dbReference type="PROSITE" id="PS50043"/>
    </source>
</evidence>
<dbReference type="GO" id="GO:0006355">
    <property type="term" value="P:regulation of DNA-templated transcription"/>
    <property type="evidence" value="ECO:0007669"/>
    <property type="project" value="InterPro"/>
</dbReference>
<dbReference type="InterPro" id="IPR036388">
    <property type="entry name" value="WH-like_DNA-bd_sf"/>
</dbReference>
<accession>A0A318RF24</accession>
<sequence length="350" mass="38592">MKKRRAAATIFRRLVEIDVRLREQHDLDAHVNPASLREALDLTTATIESVLTPSGPPPSIETVDLIAELLDVQLSGQQLLTDRVTSSSKKVASSVRRLSSIATSSNLAQQICMELVETADFTRATYSTLTPEGWEPQIAYPRQATSDPISDVAPVATSAEERCVRTRSVIIFDQVEAIRSSETYVVSPIVINDRVIGLLHAYQQFPLVADSDGAALLALYTSTFVTVNEREAWTHRVWMQRQIVSDLASELIHRSEVHLSGDLALDAPDFAHIRPVERTDVADMSSSLDALLTARETEVMHLIVAGSSNADIAEKLFITVETVKSHVKKILRKLGAVNRSEAISLYLDRA</sequence>
<name>A0A318RF24_WILLI</name>
<dbReference type="AlphaFoldDB" id="A0A318RF24"/>
<dbReference type="CDD" id="cd06170">
    <property type="entry name" value="LuxR_C_like"/>
    <property type="match status" value="1"/>
</dbReference>
<keyword evidence="1" id="KW-0805">Transcription regulation</keyword>
<feature type="domain" description="HTH luxR-type" evidence="4">
    <location>
        <begin position="285"/>
        <end position="350"/>
    </location>
</feature>
<dbReference type="RefSeq" id="WP_110473046.1">
    <property type="nucleotide sequence ID" value="NZ_QJSP01000034.1"/>
</dbReference>
<dbReference type="SMART" id="SM00421">
    <property type="entry name" value="HTH_LUXR"/>
    <property type="match status" value="1"/>
</dbReference>
<keyword evidence="2" id="KW-0238">DNA-binding</keyword>
<evidence type="ECO:0000256" key="1">
    <source>
        <dbReference type="ARBA" id="ARBA00023015"/>
    </source>
</evidence>
<dbReference type="Proteomes" id="UP000247591">
    <property type="component" value="Unassembled WGS sequence"/>
</dbReference>
<gene>
    <name evidence="5" type="ORF">DFR67_13412</name>
</gene>
<dbReference type="PANTHER" id="PTHR44688">
    <property type="entry name" value="DNA-BINDING TRANSCRIPTIONAL ACTIVATOR DEVR_DOSR"/>
    <property type="match status" value="1"/>
</dbReference>
<dbReference type="Pfam" id="PF00196">
    <property type="entry name" value="GerE"/>
    <property type="match status" value="1"/>
</dbReference>
<dbReference type="SUPFAM" id="SSF46894">
    <property type="entry name" value="C-terminal effector domain of the bipartite response regulators"/>
    <property type="match status" value="1"/>
</dbReference>
<evidence type="ECO:0000256" key="2">
    <source>
        <dbReference type="ARBA" id="ARBA00023125"/>
    </source>
</evidence>
<dbReference type="SUPFAM" id="SSF55781">
    <property type="entry name" value="GAF domain-like"/>
    <property type="match status" value="1"/>
</dbReference>
<keyword evidence="3" id="KW-0804">Transcription</keyword>
<dbReference type="PROSITE" id="PS50043">
    <property type="entry name" value="HTH_LUXR_2"/>
    <property type="match status" value="1"/>
</dbReference>
<dbReference type="GO" id="GO:0003677">
    <property type="term" value="F:DNA binding"/>
    <property type="evidence" value="ECO:0007669"/>
    <property type="project" value="UniProtKB-KW"/>
</dbReference>
<evidence type="ECO:0000313" key="5">
    <source>
        <dbReference type="EMBL" id="PYE11695.1"/>
    </source>
</evidence>
<dbReference type="Gene3D" id="1.10.10.10">
    <property type="entry name" value="Winged helix-like DNA-binding domain superfamily/Winged helix DNA-binding domain"/>
    <property type="match status" value="1"/>
</dbReference>
<proteinExistence type="predicted"/>
<protein>
    <submittedName>
        <fullName evidence="5">Regulatory LuxR family protein</fullName>
    </submittedName>
</protein>
<dbReference type="PRINTS" id="PR00038">
    <property type="entry name" value="HTHLUXR"/>
</dbReference>
<evidence type="ECO:0000313" key="6">
    <source>
        <dbReference type="Proteomes" id="UP000247591"/>
    </source>
</evidence>
<organism evidence="5 6">
    <name type="scientific">Williamsia limnetica</name>
    <dbReference type="NCBI Taxonomy" id="882452"/>
    <lineage>
        <taxon>Bacteria</taxon>
        <taxon>Bacillati</taxon>
        <taxon>Actinomycetota</taxon>
        <taxon>Actinomycetes</taxon>
        <taxon>Mycobacteriales</taxon>
        <taxon>Nocardiaceae</taxon>
        <taxon>Williamsia</taxon>
    </lineage>
</organism>
<evidence type="ECO:0000256" key="3">
    <source>
        <dbReference type="ARBA" id="ARBA00023163"/>
    </source>
</evidence>
<reference evidence="5 6" key="1">
    <citation type="submission" date="2018-06" db="EMBL/GenBank/DDBJ databases">
        <title>Genomic Encyclopedia of Type Strains, Phase IV (KMG-IV): sequencing the most valuable type-strain genomes for metagenomic binning, comparative biology and taxonomic classification.</title>
        <authorList>
            <person name="Goeker M."/>
        </authorList>
    </citation>
    <scope>NUCLEOTIDE SEQUENCE [LARGE SCALE GENOMIC DNA]</scope>
    <source>
        <strain evidence="5 6">DSM 45521</strain>
    </source>
</reference>
<dbReference type="InterPro" id="IPR016032">
    <property type="entry name" value="Sig_transdc_resp-reg_C-effctor"/>
</dbReference>
<dbReference type="EMBL" id="QJSP01000034">
    <property type="protein sequence ID" value="PYE11695.1"/>
    <property type="molecule type" value="Genomic_DNA"/>
</dbReference>
<dbReference type="InterPro" id="IPR000792">
    <property type="entry name" value="Tscrpt_reg_LuxR_C"/>
</dbReference>
<dbReference type="OrthoDB" id="161302at2"/>
<comment type="caution">
    <text evidence="5">The sequence shown here is derived from an EMBL/GenBank/DDBJ whole genome shotgun (WGS) entry which is preliminary data.</text>
</comment>
<dbReference type="PANTHER" id="PTHR44688:SF16">
    <property type="entry name" value="DNA-BINDING TRANSCRIPTIONAL ACTIVATOR DEVR_DOSR"/>
    <property type="match status" value="1"/>
</dbReference>
<keyword evidence="6" id="KW-1185">Reference proteome</keyword>